<name>A0AAW1P9M6_9CHLO</name>
<protein>
    <recommendedName>
        <fullName evidence="6">Mediator of RNA polymerase II transcription subunit 7</fullName>
    </recommendedName>
</protein>
<dbReference type="EMBL" id="JALJOR010000014">
    <property type="protein sequence ID" value="KAK9806166.1"/>
    <property type="molecule type" value="Genomic_DNA"/>
</dbReference>
<evidence type="ECO:0000256" key="5">
    <source>
        <dbReference type="ARBA" id="ARBA00023242"/>
    </source>
</evidence>
<comment type="function">
    <text evidence="6">Component of the Mediator complex, a coactivator involved in the regulated transcription of nearly all RNA polymerase II-dependent genes. Mediator functions as a bridge to convey information from gene-specific regulatory proteins to the basal RNA polymerase II transcription machinery.</text>
</comment>
<feature type="region of interest" description="Disordered" evidence="8">
    <location>
        <begin position="1"/>
        <end position="55"/>
    </location>
</feature>
<dbReference type="InterPro" id="IPR037212">
    <property type="entry name" value="Med7/Med21-like"/>
</dbReference>
<proteinExistence type="inferred from homology"/>
<keyword evidence="10" id="KW-1185">Reference proteome</keyword>
<organism evidence="9 10">
    <name type="scientific">[Myrmecia] bisecta</name>
    <dbReference type="NCBI Taxonomy" id="41462"/>
    <lineage>
        <taxon>Eukaryota</taxon>
        <taxon>Viridiplantae</taxon>
        <taxon>Chlorophyta</taxon>
        <taxon>core chlorophytes</taxon>
        <taxon>Trebouxiophyceae</taxon>
        <taxon>Trebouxiales</taxon>
        <taxon>Trebouxiaceae</taxon>
        <taxon>Myrmecia</taxon>
    </lineage>
</organism>
<dbReference type="PANTHER" id="PTHR21428:SF11">
    <property type="entry name" value="MEDIATOR OF RNA POLYMERASE II TRANSCRIPTION SUBUNIT 7"/>
    <property type="match status" value="1"/>
</dbReference>
<evidence type="ECO:0000256" key="3">
    <source>
        <dbReference type="ARBA" id="ARBA00023015"/>
    </source>
</evidence>
<dbReference type="GO" id="GO:0070847">
    <property type="term" value="C:core mediator complex"/>
    <property type="evidence" value="ECO:0007669"/>
    <property type="project" value="TreeGrafter"/>
</dbReference>
<dbReference type="GO" id="GO:0016592">
    <property type="term" value="C:mediator complex"/>
    <property type="evidence" value="ECO:0007669"/>
    <property type="project" value="InterPro"/>
</dbReference>
<comment type="subcellular location">
    <subcellularLocation>
        <location evidence="1 6">Nucleus</location>
    </subcellularLocation>
</comment>
<evidence type="ECO:0000256" key="8">
    <source>
        <dbReference type="SAM" id="MobiDB-lite"/>
    </source>
</evidence>
<keyword evidence="3 6" id="KW-0805">Transcription regulation</keyword>
<evidence type="ECO:0000256" key="2">
    <source>
        <dbReference type="ARBA" id="ARBA00009994"/>
    </source>
</evidence>
<dbReference type="InterPro" id="IPR044888">
    <property type="entry name" value="Mediatior_Med7_sf"/>
</dbReference>
<gene>
    <name evidence="9" type="ORF">WJX72_003807</name>
</gene>
<dbReference type="GO" id="GO:0006357">
    <property type="term" value="P:regulation of transcription by RNA polymerase II"/>
    <property type="evidence" value="ECO:0007669"/>
    <property type="project" value="InterPro"/>
</dbReference>
<dbReference type="Pfam" id="PF05983">
    <property type="entry name" value="Med7"/>
    <property type="match status" value="1"/>
</dbReference>
<dbReference type="InterPro" id="IPR009244">
    <property type="entry name" value="Mediatior_Med7"/>
</dbReference>
<keyword evidence="5 6" id="KW-0539">Nucleus</keyword>
<evidence type="ECO:0000256" key="4">
    <source>
        <dbReference type="ARBA" id="ARBA00023163"/>
    </source>
</evidence>
<comment type="subunit">
    <text evidence="6">Component of the Mediator complex.</text>
</comment>
<dbReference type="Gene3D" id="6.10.140.200">
    <property type="match status" value="1"/>
</dbReference>
<comment type="caution">
    <text evidence="9">The sequence shown here is derived from an EMBL/GenBank/DDBJ whole genome shotgun (WGS) entry which is preliminary data.</text>
</comment>
<accession>A0AAW1P9M6</accession>
<dbReference type="GO" id="GO:0003712">
    <property type="term" value="F:transcription coregulator activity"/>
    <property type="evidence" value="ECO:0007669"/>
    <property type="project" value="InterPro"/>
</dbReference>
<keyword evidence="7" id="KW-0175">Coiled coil</keyword>
<dbReference type="SUPFAM" id="SSF140718">
    <property type="entry name" value="Mediator hinge subcomplex-like"/>
    <property type="match status" value="1"/>
</dbReference>
<evidence type="ECO:0000256" key="6">
    <source>
        <dbReference type="RuleBase" id="RU364060"/>
    </source>
</evidence>
<comment type="similarity">
    <text evidence="2 6">Belongs to the Mediator complex subunit 7 family.</text>
</comment>
<keyword evidence="6" id="KW-0010">Activator</keyword>
<dbReference type="Proteomes" id="UP001489004">
    <property type="component" value="Unassembled WGS sequence"/>
</dbReference>
<dbReference type="PANTHER" id="PTHR21428">
    <property type="entry name" value="MEDIATOR OF RNA POLYMERASE II TRANSCRIPTION SUBUNIT 7"/>
    <property type="match status" value="1"/>
</dbReference>
<evidence type="ECO:0000256" key="1">
    <source>
        <dbReference type="ARBA" id="ARBA00004123"/>
    </source>
</evidence>
<feature type="compositionally biased region" description="Low complexity" evidence="8">
    <location>
        <begin position="1"/>
        <end position="14"/>
    </location>
</feature>
<reference evidence="9 10" key="1">
    <citation type="journal article" date="2024" name="Nat. Commun.">
        <title>Phylogenomics reveals the evolutionary origins of lichenization in chlorophyte algae.</title>
        <authorList>
            <person name="Puginier C."/>
            <person name="Libourel C."/>
            <person name="Otte J."/>
            <person name="Skaloud P."/>
            <person name="Haon M."/>
            <person name="Grisel S."/>
            <person name="Petersen M."/>
            <person name="Berrin J.G."/>
            <person name="Delaux P.M."/>
            <person name="Dal Grande F."/>
            <person name="Keller J."/>
        </authorList>
    </citation>
    <scope>NUCLEOTIDE SEQUENCE [LARGE SCALE GENOMIC DNA]</scope>
    <source>
        <strain evidence="9 10">SAG 2043</strain>
    </source>
</reference>
<dbReference type="AlphaFoldDB" id="A0AAW1P9M6"/>
<feature type="coiled-coil region" evidence="7">
    <location>
        <begin position="145"/>
        <end position="183"/>
    </location>
</feature>
<keyword evidence="4 6" id="KW-0804">Transcription</keyword>
<evidence type="ECO:0000256" key="7">
    <source>
        <dbReference type="SAM" id="Coils"/>
    </source>
</evidence>
<evidence type="ECO:0000313" key="9">
    <source>
        <dbReference type="EMBL" id="KAK9806166.1"/>
    </source>
</evidence>
<sequence length="204" mass="22856">MALQQQQQAPPGEQQEVKQQQAYPPPPPFYRLYRPDADGSAERPLPPEPPKPVEGEYVLFGEFHSTESGVPPLTGRPLFEPRPNGTIDFKGHLLKLNKELLFNFLELLDTLVDRPSAYARQVENLGLIMRNMHYLLNIMRSHQARATLQEILETEIEERKAAAQEIRDQIESAQKVMQGLAEALADVPSESAPTASTAADMDTT</sequence>
<evidence type="ECO:0000313" key="10">
    <source>
        <dbReference type="Proteomes" id="UP001489004"/>
    </source>
</evidence>